<protein>
    <recommendedName>
        <fullName evidence="2">Xylose isomerase-like TIM barrel domain-containing protein</fullName>
    </recommendedName>
</protein>
<dbReference type="EMBL" id="BJOL01000027">
    <property type="protein sequence ID" value="GED60157.1"/>
    <property type="molecule type" value="Genomic_DNA"/>
</dbReference>
<name>A0ABQ0TB64_9BACL</name>
<dbReference type="InterPro" id="IPR050417">
    <property type="entry name" value="Sugar_Epim/Isomerase"/>
</dbReference>
<proteinExistence type="predicted"/>
<gene>
    <name evidence="3" type="ORF">BFO01nite_42890</name>
</gene>
<dbReference type="PANTHER" id="PTHR43489">
    <property type="entry name" value="ISOMERASE"/>
    <property type="match status" value="1"/>
</dbReference>
<evidence type="ECO:0000259" key="2">
    <source>
        <dbReference type="Pfam" id="PF01261"/>
    </source>
</evidence>
<dbReference type="SUPFAM" id="SSF51658">
    <property type="entry name" value="Xylose isomerase-like"/>
    <property type="match status" value="1"/>
</dbReference>
<evidence type="ECO:0000313" key="4">
    <source>
        <dbReference type="Proteomes" id="UP000319498"/>
    </source>
</evidence>
<accession>A0ABQ0TB64</accession>
<sequence length="263" mass="29781">MVEMLYVSSTLMWAYPVEAAVLIARQYGFAGMEVWAEHVWFYQSDPKEIQQAAKRAGMKLTLHAASWDLNLCSLNQGIRKQSIEEVKRSLTLASEIGVKSVTIHPGRVTLSPRNRSWHEPILIESVNELAYEARKKDCMLSIEHIEPLPKEMIVTPQDVNQLRAALEYPTTTTFDIAHVPLSCSLTQFYRELEGIDKIHVSDATATKLHVPLGTGEIDLPGIWPLLFEEKRPVVVEGFDDARSLSQLKQNMVYLRQEDCVSFG</sequence>
<dbReference type="InterPro" id="IPR036237">
    <property type="entry name" value="Xyl_isomerase-like_sf"/>
</dbReference>
<dbReference type="Proteomes" id="UP000319498">
    <property type="component" value="Unassembled WGS sequence"/>
</dbReference>
<dbReference type="InterPro" id="IPR013022">
    <property type="entry name" value="Xyl_isomerase-like_TIM-brl"/>
</dbReference>
<evidence type="ECO:0000313" key="3">
    <source>
        <dbReference type="EMBL" id="GED60157.1"/>
    </source>
</evidence>
<dbReference type="PANTHER" id="PTHR43489:SF7">
    <property type="entry name" value="3-DEHYDRO-D-GULOSIDE 4-EPIMERASE-RELATED"/>
    <property type="match status" value="1"/>
</dbReference>
<reference evidence="3 4" key="1">
    <citation type="submission" date="2019-06" db="EMBL/GenBank/DDBJ databases">
        <title>Whole genome shotgun sequence of Brevibacillus formosus NBRC 15716.</title>
        <authorList>
            <person name="Hosoyama A."/>
            <person name="Uohara A."/>
            <person name="Ohji S."/>
            <person name="Ichikawa N."/>
        </authorList>
    </citation>
    <scope>NUCLEOTIDE SEQUENCE [LARGE SCALE GENOMIC DNA]</scope>
    <source>
        <strain evidence="3 4">NBRC 15716</strain>
    </source>
</reference>
<dbReference type="Gene3D" id="3.20.20.150">
    <property type="entry name" value="Divalent-metal-dependent TIM barrel enzymes"/>
    <property type="match status" value="1"/>
</dbReference>
<keyword evidence="1" id="KW-0413">Isomerase</keyword>
<comment type="caution">
    <text evidence="3">The sequence shown here is derived from an EMBL/GenBank/DDBJ whole genome shotgun (WGS) entry which is preliminary data.</text>
</comment>
<keyword evidence="4" id="KW-1185">Reference proteome</keyword>
<evidence type="ECO:0000256" key="1">
    <source>
        <dbReference type="ARBA" id="ARBA00023235"/>
    </source>
</evidence>
<organism evidence="3 4">
    <name type="scientific">Brevibacillus formosus</name>
    <dbReference type="NCBI Taxonomy" id="54913"/>
    <lineage>
        <taxon>Bacteria</taxon>
        <taxon>Bacillati</taxon>
        <taxon>Bacillota</taxon>
        <taxon>Bacilli</taxon>
        <taxon>Bacillales</taxon>
        <taxon>Paenibacillaceae</taxon>
        <taxon>Brevibacillus</taxon>
    </lineage>
</organism>
<feature type="domain" description="Xylose isomerase-like TIM barrel" evidence="2">
    <location>
        <begin position="23"/>
        <end position="255"/>
    </location>
</feature>
<dbReference type="Pfam" id="PF01261">
    <property type="entry name" value="AP_endonuc_2"/>
    <property type="match status" value="1"/>
</dbReference>